<evidence type="ECO:0000256" key="5">
    <source>
        <dbReference type="ARBA" id="ARBA00023136"/>
    </source>
</evidence>
<sequence length="160" mass="18089">MYSNKNAIVFSYGAGGHSAQANRLAALLIPRLDSFYIISISDDCITPKWSHIHFVTGEVRKKNSYFDTLTNMGPIKIIQTLLKIKKYNVRCVISNGPGISVITALFFKVFGAKIIHVETWSRFVSKSLTGMAMYYIADVFYVQNKELCKIYKNAIYSGRL</sequence>
<dbReference type="Gene3D" id="3.40.50.2000">
    <property type="entry name" value="Glycogen Phosphorylase B"/>
    <property type="match status" value="1"/>
</dbReference>
<dbReference type="Pfam" id="PF08660">
    <property type="entry name" value="Alg14"/>
    <property type="match status" value="1"/>
</dbReference>
<comment type="caution">
    <text evidence="6">The sequence shown here is derived from an EMBL/GenBank/DDBJ whole genome shotgun (WGS) entry which is preliminary data.</text>
</comment>
<evidence type="ECO:0000256" key="3">
    <source>
        <dbReference type="ARBA" id="ARBA00022824"/>
    </source>
</evidence>
<gene>
    <name evidence="6" type="ORF">ECXG_00474</name>
</gene>
<dbReference type="PANTHER" id="PTHR12154">
    <property type="entry name" value="GLYCOSYL TRANSFERASE-RELATED"/>
    <property type="match status" value="1"/>
</dbReference>
<evidence type="ECO:0000256" key="1">
    <source>
        <dbReference type="ARBA" id="ARBA00004389"/>
    </source>
</evidence>
<protein>
    <submittedName>
        <fullName evidence="6">Oligosaccharide biosynthesis protein Alg14 like protein</fullName>
    </submittedName>
</protein>
<dbReference type="GO" id="GO:0004577">
    <property type="term" value="F:N-acetylglucosaminyldiphosphodolichol N-acetylglucosaminyltransferase activity"/>
    <property type="evidence" value="ECO:0007669"/>
    <property type="project" value="TreeGrafter"/>
</dbReference>
<dbReference type="AlphaFoldDB" id="A0A1X3IZQ7"/>
<dbReference type="NCBIfam" id="NF041549">
    <property type="entry name" value="PssD"/>
    <property type="match status" value="1"/>
</dbReference>
<keyword evidence="4" id="KW-1133">Transmembrane helix</keyword>
<evidence type="ECO:0000313" key="6">
    <source>
        <dbReference type="EMBL" id="OSK93641.1"/>
    </source>
</evidence>
<dbReference type="GO" id="GO:0006488">
    <property type="term" value="P:dolichol-linked oligosaccharide biosynthetic process"/>
    <property type="evidence" value="ECO:0007669"/>
    <property type="project" value="InterPro"/>
</dbReference>
<organism evidence="6 7">
    <name type="scientific">Escherichia coli TA447</name>
    <dbReference type="NCBI Taxonomy" id="656447"/>
    <lineage>
        <taxon>Bacteria</taxon>
        <taxon>Pseudomonadati</taxon>
        <taxon>Pseudomonadota</taxon>
        <taxon>Gammaproteobacteria</taxon>
        <taxon>Enterobacterales</taxon>
        <taxon>Enterobacteriaceae</taxon>
        <taxon>Escherichia</taxon>
    </lineage>
</organism>
<evidence type="ECO:0000256" key="4">
    <source>
        <dbReference type="ARBA" id="ARBA00022989"/>
    </source>
</evidence>
<name>A0A1X3IZQ7_ECOLX</name>
<keyword evidence="5" id="KW-0472">Membrane</keyword>
<evidence type="ECO:0000256" key="2">
    <source>
        <dbReference type="ARBA" id="ARBA00022692"/>
    </source>
</evidence>
<keyword evidence="2" id="KW-0812">Transmembrane</keyword>
<keyword evidence="3" id="KW-0256">Endoplasmic reticulum</keyword>
<evidence type="ECO:0000313" key="7">
    <source>
        <dbReference type="Proteomes" id="UP000193942"/>
    </source>
</evidence>
<dbReference type="RefSeq" id="WP_001613351.1">
    <property type="nucleotide sequence ID" value="NZ_ADIZ01000027.1"/>
</dbReference>
<dbReference type="EMBL" id="ADIZ01000027">
    <property type="protein sequence ID" value="OSK93641.1"/>
    <property type="molecule type" value="Genomic_DNA"/>
</dbReference>
<accession>A0A1X3IZQ7</accession>
<reference evidence="6 7" key="1">
    <citation type="submission" date="2010-04" db="EMBL/GenBank/DDBJ databases">
        <title>The Genome Sequence of Escherichia coli TA447.</title>
        <authorList>
            <consortium name="The Broad Institute Genome Sequencing Platform"/>
            <consortium name="The Broad Institute Genome Sequencing Center for Infectious Disease"/>
            <person name="Feldgarden M."/>
            <person name="Gordon D.M."/>
            <person name="Johnson J.R."/>
            <person name="Johnston B.D."/>
            <person name="Young S."/>
            <person name="Zeng Q."/>
            <person name="Koehrsen M."/>
            <person name="Alvarado L."/>
            <person name="Berlin A.M."/>
            <person name="Borenstein D."/>
            <person name="Chapman S.B."/>
            <person name="Chen Z."/>
            <person name="Engels R."/>
            <person name="Freedman E."/>
            <person name="Gellesch M."/>
            <person name="Goldberg J."/>
            <person name="Griggs A."/>
            <person name="Gujja S."/>
            <person name="Heilman E.R."/>
            <person name="Heiman D.I."/>
            <person name="Hepburn T.A."/>
            <person name="Howarth C."/>
            <person name="Jen D."/>
            <person name="Larson L."/>
            <person name="Mehta T."/>
            <person name="Park D."/>
            <person name="Pearson M."/>
            <person name="Richards J."/>
            <person name="Roberts A."/>
            <person name="Saif S."/>
            <person name="Shea T.D."/>
            <person name="Shenoy N."/>
            <person name="Sisk P."/>
            <person name="Stolte C."/>
            <person name="Sykes S.N."/>
            <person name="Walk T."/>
            <person name="White J."/>
            <person name="Yandava C."/>
            <person name="Haas B."/>
            <person name="Henn M.R."/>
            <person name="Nusbaum C."/>
            <person name="Birren B."/>
        </authorList>
    </citation>
    <scope>NUCLEOTIDE SEQUENCE [LARGE SCALE GENOMIC DNA]</scope>
    <source>
        <strain evidence="6 7">TA447</strain>
    </source>
</reference>
<dbReference type="InterPro" id="IPR013969">
    <property type="entry name" value="Oligosacch_biosynth_Alg14"/>
</dbReference>
<comment type="subcellular location">
    <subcellularLocation>
        <location evidence="1">Endoplasmic reticulum membrane</location>
        <topology evidence="1">Single-pass membrane protein</topology>
    </subcellularLocation>
</comment>
<dbReference type="PANTHER" id="PTHR12154:SF4">
    <property type="entry name" value="UDP-N-ACETYLGLUCOSAMINE TRANSFERASE SUBUNIT ALG14 HOMOLOG"/>
    <property type="match status" value="1"/>
</dbReference>
<dbReference type="Proteomes" id="UP000193942">
    <property type="component" value="Unassembled WGS sequence"/>
</dbReference>
<proteinExistence type="predicted"/>